<dbReference type="Proteomes" id="UP001634394">
    <property type="component" value="Unassembled WGS sequence"/>
</dbReference>
<name>A0ABD3VY74_SINWO</name>
<dbReference type="AlphaFoldDB" id="A0ABD3VY74"/>
<evidence type="ECO:0000256" key="1">
    <source>
        <dbReference type="SAM" id="MobiDB-lite"/>
    </source>
</evidence>
<accession>A0ABD3VY74</accession>
<evidence type="ECO:0000313" key="2">
    <source>
        <dbReference type="EMBL" id="KAL3865453.1"/>
    </source>
</evidence>
<dbReference type="PANTHER" id="PTHR47020:SF1">
    <property type="entry name" value="HILLARIN"/>
    <property type="match status" value="1"/>
</dbReference>
<keyword evidence="3" id="KW-1185">Reference proteome</keyword>
<protein>
    <submittedName>
        <fullName evidence="2">Uncharacterized protein</fullName>
    </submittedName>
</protein>
<dbReference type="PANTHER" id="PTHR47020">
    <property type="entry name" value="HILLARIN"/>
    <property type="match status" value="1"/>
</dbReference>
<evidence type="ECO:0000313" key="3">
    <source>
        <dbReference type="Proteomes" id="UP001634394"/>
    </source>
</evidence>
<feature type="region of interest" description="Disordered" evidence="1">
    <location>
        <begin position="1"/>
        <end position="27"/>
    </location>
</feature>
<dbReference type="InterPro" id="IPR053041">
    <property type="entry name" value="Transglut-like_Superfamily_Mod"/>
</dbReference>
<organism evidence="2 3">
    <name type="scientific">Sinanodonta woodiana</name>
    <name type="common">Chinese pond mussel</name>
    <name type="synonym">Anodonta woodiana</name>
    <dbReference type="NCBI Taxonomy" id="1069815"/>
    <lineage>
        <taxon>Eukaryota</taxon>
        <taxon>Metazoa</taxon>
        <taxon>Spiralia</taxon>
        <taxon>Lophotrochozoa</taxon>
        <taxon>Mollusca</taxon>
        <taxon>Bivalvia</taxon>
        <taxon>Autobranchia</taxon>
        <taxon>Heteroconchia</taxon>
        <taxon>Palaeoheterodonta</taxon>
        <taxon>Unionida</taxon>
        <taxon>Unionoidea</taxon>
        <taxon>Unionidae</taxon>
        <taxon>Unioninae</taxon>
        <taxon>Sinanodonta</taxon>
    </lineage>
</organism>
<sequence>MGSSASKNIQTETEDEEENMSDFLQETTIEQIAVPEEEPGYPPACPPLDTKEDIFNKADYLEIDNRAKNTPKDMAKGYDVLIQYLTQGLQNDLQKLRAIFIWLGQQNIEGEKYPKATSADTPIGYMKLMKDKKGTYASFFALLCR</sequence>
<comment type="caution">
    <text evidence="2">The sequence shown here is derived from an EMBL/GenBank/DDBJ whole genome shotgun (WGS) entry which is preliminary data.</text>
</comment>
<reference evidence="2 3" key="1">
    <citation type="submission" date="2024-11" db="EMBL/GenBank/DDBJ databases">
        <title>Chromosome-level genome assembly of the freshwater bivalve Anodonta woodiana.</title>
        <authorList>
            <person name="Chen X."/>
        </authorList>
    </citation>
    <scope>NUCLEOTIDE SEQUENCE [LARGE SCALE GENOMIC DNA]</scope>
    <source>
        <strain evidence="2">MN2024</strain>
        <tissue evidence="2">Gills</tissue>
    </source>
</reference>
<feature type="compositionally biased region" description="Polar residues" evidence="1">
    <location>
        <begin position="1"/>
        <end position="11"/>
    </location>
</feature>
<proteinExistence type="predicted"/>
<gene>
    <name evidence="2" type="ORF">ACJMK2_042841</name>
</gene>
<dbReference type="EMBL" id="JBJQND010000009">
    <property type="protein sequence ID" value="KAL3865453.1"/>
    <property type="molecule type" value="Genomic_DNA"/>
</dbReference>
<feature type="non-terminal residue" evidence="2">
    <location>
        <position position="145"/>
    </location>
</feature>